<feature type="transmembrane region" description="Helical" evidence="6">
    <location>
        <begin position="6"/>
        <end position="26"/>
    </location>
</feature>
<dbReference type="SMART" id="SM00088">
    <property type="entry name" value="PINT"/>
    <property type="match status" value="1"/>
</dbReference>
<keyword evidence="2 6" id="KW-0812">Transmembrane</keyword>
<evidence type="ECO:0000259" key="7">
    <source>
        <dbReference type="PROSITE" id="PS50250"/>
    </source>
</evidence>
<dbReference type="InterPro" id="IPR008521">
    <property type="entry name" value="Mg_trans_NIPA"/>
</dbReference>
<dbReference type="OrthoDB" id="194139at2759"/>
<feature type="domain" description="PCI" evidence="7">
    <location>
        <begin position="1675"/>
        <end position="1843"/>
    </location>
</feature>
<comment type="subcellular location">
    <subcellularLocation>
        <location evidence="1">Membrane</location>
        <topology evidence="1">Multi-pass membrane protein</topology>
    </subcellularLocation>
</comment>
<feature type="transmembrane region" description="Helical" evidence="6">
    <location>
        <begin position="117"/>
        <end position="134"/>
    </location>
</feature>
<feature type="transmembrane region" description="Helical" evidence="6">
    <location>
        <begin position="552"/>
        <end position="572"/>
    </location>
</feature>
<evidence type="ECO:0000256" key="6">
    <source>
        <dbReference type="SAM" id="Phobius"/>
    </source>
</evidence>
<feature type="transmembrane region" description="Helical" evidence="6">
    <location>
        <begin position="893"/>
        <end position="914"/>
    </location>
</feature>
<dbReference type="InterPro" id="IPR000717">
    <property type="entry name" value="PCI_dom"/>
</dbReference>
<dbReference type="Gene3D" id="1.25.40.570">
    <property type="match status" value="1"/>
</dbReference>
<feature type="transmembrane region" description="Helical" evidence="6">
    <location>
        <begin position="584"/>
        <end position="602"/>
    </location>
</feature>
<dbReference type="InterPro" id="IPR036390">
    <property type="entry name" value="WH_DNA-bd_sf"/>
</dbReference>
<dbReference type="EMBL" id="JABANP010000089">
    <property type="protein sequence ID" value="KAF4690932.1"/>
    <property type="molecule type" value="Genomic_DNA"/>
</dbReference>
<feature type="transmembrane region" description="Helical" evidence="6">
    <location>
        <begin position="258"/>
        <end position="275"/>
    </location>
</feature>
<feature type="region of interest" description="Disordered" evidence="5">
    <location>
        <begin position="751"/>
        <end position="782"/>
    </location>
</feature>
<feature type="transmembrane region" description="Helical" evidence="6">
    <location>
        <begin position="646"/>
        <end position="666"/>
    </location>
</feature>
<dbReference type="Pfam" id="PF01399">
    <property type="entry name" value="PCI"/>
    <property type="match status" value="1"/>
</dbReference>
<feature type="transmembrane region" description="Helical" evidence="6">
    <location>
        <begin position="963"/>
        <end position="987"/>
    </location>
</feature>
<feature type="transmembrane region" description="Helical" evidence="6">
    <location>
        <begin position="614"/>
        <end position="634"/>
    </location>
</feature>
<dbReference type="InterPro" id="IPR037185">
    <property type="entry name" value="EmrE-like"/>
</dbReference>
<evidence type="ECO:0000256" key="5">
    <source>
        <dbReference type="SAM" id="MobiDB-lite"/>
    </source>
</evidence>
<feature type="transmembrane region" description="Helical" evidence="6">
    <location>
        <begin position="855"/>
        <end position="873"/>
    </location>
</feature>
<evidence type="ECO:0000256" key="2">
    <source>
        <dbReference type="ARBA" id="ARBA00022692"/>
    </source>
</evidence>
<feature type="transmembrane region" description="Helical" evidence="6">
    <location>
        <begin position="197"/>
        <end position="218"/>
    </location>
</feature>
<feature type="transmembrane region" description="Helical" evidence="6">
    <location>
        <begin position="926"/>
        <end position="943"/>
    </location>
</feature>
<dbReference type="PROSITE" id="PS50250">
    <property type="entry name" value="PCI"/>
    <property type="match status" value="1"/>
</dbReference>
<feature type="transmembrane region" description="Helical" evidence="6">
    <location>
        <begin position="802"/>
        <end position="822"/>
    </location>
</feature>
<feature type="region of interest" description="Disordered" evidence="5">
    <location>
        <begin position="416"/>
        <end position="441"/>
    </location>
</feature>
<feature type="transmembrane region" description="Helical" evidence="6">
    <location>
        <begin position="154"/>
        <end position="176"/>
    </location>
</feature>
<protein>
    <submittedName>
        <fullName evidence="8">COP9 signalosome complex subunit 2</fullName>
    </submittedName>
</protein>
<name>A0A7J6P4C9_PEROL</name>
<evidence type="ECO:0000256" key="4">
    <source>
        <dbReference type="ARBA" id="ARBA00023136"/>
    </source>
</evidence>
<dbReference type="SMART" id="SM00753">
    <property type="entry name" value="PAM"/>
    <property type="match status" value="1"/>
</dbReference>
<dbReference type="SUPFAM" id="SSF46785">
    <property type="entry name" value="Winged helix' DNA-binding domain"/>
    <property type="match status" value="1"/>
</dbReference>
<dbReference type="PROSITE" id="PS51257">
    <property type="entry name" value="PROKAR_LIPOPROTEIN"/>
    <property type="match status" value="1"/>
</dbReference>
<evidence type="ECO:0000313" key="8">
    <source>
        <dbReference type="EMBL" id="KAF4690932.1"/>
    </source>
</evidence>
<dbReference type="Pfam" id="PF05653">
    <property type="entry name" value="Mg_trans_NIPA"/>
    <property type="match status" value="2"/>
</dbReference>
<dbReference type="Proteomes" id="UP000541610">
    <property type="component" value="Unassembled WGS sequence"/>
</dbReference>
<feature type="compositionally biased region" description="Acidic residues" evidence="5">
    <location>
        <begin position="1060"/>
        <end position="1074"/>
    </location>
</feature>
<evidence type="ECO:0000313" key="9">
    <source>
        <dbReference type="Proteomes" id="UP000541610"/>
    </source>
</evidence>
<keyword evidence="4 6" id="KW-0472">Membrane</keyword>
<dbReference type="GO" id="GO:0016020">
    <property type="term" value="C:membrane"/>
    <property type="evidence" value="ECO:0007669"/>
    <property type="project" value="UniProtKB-SubCell"/>
</dbReference>
<feature type="transmembrane region" description="Helical" evidence="6">
    <location>
        <begin position="224"/>
        <end position="246"/>
    </location>
</feature>
<keyword evidence="3 6" id="KW-1133">Transmembrane helix</keyword>
<comment type="caution">
    <text evidence="8">The sequence shown here is derived from an EMBL/GenBank/DDBJ whole genome shotgun (WGS) entry which is preliminary data.</text>
</comment>
<feature type="region of interest" description="Disordered" evidence="5">
    <location>
        <begin position="1881"/>
        <end position="1977"/>
    </location>
</feature>
<dbReference type="GO" id="GO:0015095">
    <property type="term" value="F:magnesium ion transmembrane transporter activity"/>
    <property type="evidence" value="ECO:0007669"/>
    <property type="project" value="InterPro"/>
</dbReference>
<dbReference type="InterPro" id="IPR050871">
    <property type="entry name" value="26S_Proteasome/COP9_Components"/>
</dbReference>
<feature type="region of interest" description="Disordered" evidence="5">
    <location>
        <begin position="1057"/>
        <end position="1078"/>
    </location>
</feature>
<sequence>MLEALARPGSIGVVLLLLACMAINLGMILQKLATVKSGVGMAGFWASCGFSVEYLTNGWSLQCAWLMAAGSTAVLMADGSTLIGLLVDGSNSSSSAVKEHVWQREAQLESHFAQRPFLVLVSIIAFAVLAAAVVKILSVTSSRLHWVRHPSVDILLFAVPAAMLASLALLFVRSVVHLALTSLTHPETIWFLTKPQWGIIAVGATAGAGGLFLLNLGLMRFNTLWFLPVYYSVAAVLQAVVAGIYFEEFRHLGARPMVLVGLGGVMNVAAVWMLLRTAPDDDEGLQMERTRICLTARLPDLYMEEDGGGDRATSQWPGTASSLDRSGFCLSVMPASTMPVSAASLFKLAGLHLAEISPASTLRLGRERRPYMVGSEEGDSSIWSWSAAGSEAAAPSAGGERPEVCLMPSGIDWDGLEGETKASGGASVPSAESQGSGKGIGILPVGVPSRFSRTREASSTSRAAAAYGAVDSSEKSPCRAACVVINLGMILQKRSVKVSRSGRPPLSAAPLGEKHTAVSLYSTGILLAGSLLVVSCSSHVSQEFTPASLIDLFSRPQFLALSGGILALLAYLGCRRIRTGQLESVYFGTLSALLGALSVLFAKDSQSSATAVRVGYAALVVLNVTFSVLSVYVMNLGIIRYRALEILPVYYSLAVVFQTVTGGVLFQEFVHLSSQQCLGLAFGVLLTCVGVQTLATGAESTEAEVAAFLPSMGLQEWEVGVGLCLAACVISNVGMVVQKLSVYRHEESAKSSRSNSEASAEDSEELPRGTPPSATNGGGASSLSDGLLPKEPMMVPVYRQPLWLLGFAVFLSGQLISMWALGMAPQSMLSSLGSFSLVSNSFLAPLILNEQHNSMSIYATVLLVAGSVMVVIFSHHSDQENTPEELARNLRGFPFIVMMATIVALLIGLATRAYRLRKIQQMLEPIYFGMVSALLGALSVLFAKCVSTLLHTLVATEGGSGGIGIATGTTILIFSLSALCSLMSVYFMNLGLICFKALYILPVYYSLAIVFQTITGGVFFREFSTFTVPQALGFSGGVVLTVIGVWVLTTADLANTCPEESSEDDEASIEEEEGQQQAPVVEVVGDINEADLESGPCSTKGFSPESSALHAAWVAAQVTESLESYSRSSTLPTTVPSSYSNPNLYGLDAITPATSPRADGLTLDLRRPRVPSYSAPITPRGSSHRLGHANTVTAGGGGTHRHGGRQRHSAATPLTPAALARRASTALQHAMFDTTPRDWLPLLDEQETGSHLAVDWQPARQRPRGYSYQPAGSANIGLMSSTAARAAMDMSSVTLLAAQMVDCGARLDRAHTCEGLSPRCTGRVFAYTGVSDECFHRRGMSGDDKGRYASPMQQSVGTCEEVVWCVIGRLVVVVEGSVNVNCQKCVALKGLVFPPSRRCGQRLTDVGQFVYESDGDYYVDEDYDVDDEEEMDDDAVELENAYYDATDHFRSNPAVALEHFNKVIRLEAESMKEESIAWRFKALRHVVVLQCRLGYPSEVVESSYRQLLSYMGRVSKNEAQEAIDFVIDALSPASISSTSGGSPSPEDAASGDSQLQAVYELTLEALKSARNDRLWFATSLKLARLYLAKGQTDRMKKVLAELHSHVEECDYNGDEGAKSAKLLDVYSLELQVAVAEKDNARVRGIYPKTLSLTHTIADPRNVAVIRESGGKLFMAERRWNDAYNEFFESFKNYQEAGNTRAKTILKYVVLASMLSLSDINPFDSREAKVYQNDPEVTAMSELRRVYEAGDVKALSRLLHSNASITRDAFIKEYVAILLLNVRLKVLETMVRPYRRVGLGSLAESLCMPEDELRTLVVRLIVEGRIEGGRITVVDDESVLEVPSKLERAASCASSAHYDAIRNWLNAANKLSEMCSAMVASLPASEKDTEEDGRARQQHPRRAGQAGHYQRHYEGAPRRYQGGRTRQQPAESSASEVVPSPSSATSVDDDGDIVMNAGVDNASLSAPRRRLVEDPAQT</sequence>
<organism evidence="8 9">
    <name type="scientific">Perkinsus olseni</name>
    <name type="common">Perkinsus atlanticus</name>
    <dbReference type="NCBI Taxonomy" id="32597"/>
    <lineage>
        <taxon>Eukaryota</taxon>
        <taxon>Sar</taxon>
        <taxon>Alveolata</taxon>
        <taxon>Perkinsozoa</taxon>
        <taxon>Perkinsea</taxon>
        <taxon>Perkinsida</taxon>
        <taxon>Perkinsidae</taxon>
        <taxon>Perkinsus</taxon>
    </lineage>
</organism>
<dbReference type="PANTHER" id="PTHR10678">
    <property type="entry name" value="26S PROTEASOME NON-ATPASE REGULATORY SUBUNIT 11/COP9 SIGNALOSOME COMPLEX SUBUNIT 2"/>
    <property type="match status" value="1"/>
</dbReference>
<proteinExistence type="predicted"/>
<accession>A0A7J6P4C9</accession>
<reference evidence="8 9" key="1">
    <citation type="submission" date="2020-04" db="EMBL/GenBank/DDBJ databases">
        <title>Perkinsus olseni comparative genomics.</title>
        <authorList>
            <person name="Bogema D.R."/>
        </authorList>
    </citation>
    <scope>NUCLEOTIDE SEQUENCE [LARGE SCALE GENOMIC DNA]</scope>
    <source>
        <strain evidence="8">00978-12</strain>
    </source>
</reference>
<gene>
    <name evidence="8" type="primary">COPS2</name>
    <name evidence="8" type="ORF">FOZ60_016534</name>
</gene>
<evidence type="ECO:0000256" key="1">
    <source>
        <dbReference type="ARBA" id="ARBA00004141"/>
    </source>
</evidence>
<evidence type="ECO:0000256" key="3">
    <source>
        <dbReference type="ARBA" id="ARBA00022989"/>
    </source>
</evidence>
<feature type="compositionally biased region" description="Low complexity" evidence="5">
    <location>
        <begin position="1928"/>
        <end position="1945"/>
    </location>
</feature>
<feature type="transmembrane region" description="Helical" evidence="6">
    <location>
        <begin position="828"/>
        <end position="848"/>
    </location>
</feature>
<dbReference type="SUPFAM" id="SSF103481">
    <property type="entry name" value="Multidrug resistance efflux transporter EmrE"/>
    <property type="match status" value="1"/>
</dbReference>
<feature type="transmembrane region" description="Helical" evidence="6">
    <location>
        <begin position="717"/>
        <end position="737"/>
    </location>
</feature>
<feature type="transmembrane region" description="Helical" evidence="6">
    <location>
        <begin position="999"/>
        <end position="1020"/>
    </location>
</feature>